<name>A0A9X1HAG2_9FLAO</name>
<evidence type="ECO:0000313" key="3">
    <source>
        <dbReference type="Proteomes" id="UP001139366"/>
    </source>
</evidence>
<keyword evidence="1" id="KW-0472">Membrane</keyword>
<organism evidence="2 3">
    <name type="scientific">Flavobacterium potami</name>
    <dbReference type="NCBI Taxonomy" id="2872310"/>
    <lineage>
        <taxon>Bacteria</taxon>
        <taxon>Pseudomonadati</taxon>
        <taxon>Bacteroidota</taxon>
        <taxon>Flavobacteriia</taxon>
        <taxon>Flavobacteriales</taxon>
        <taxon>Flavobacteriaceae</taxon>
        <taxon>Flavobacterium</taxon>
    </lineage>
</organism>
<keyword evidence="1" id="KW-1133">Transmembrane helix</keyword>
<evidence type="ECO:0000313" key="2">
    <source>
        <dbReference type="EMBL" id="MBZ4035525.1"/>
    </source>
</evidence>
<feature type="transmembrane region" description="Helical" evidence="1">
    <location>
        <begin position="45"/>
        <end position="64"/>
    </location>
</feature>
<dbReference type="EMBL" id="JAINUY010000003">
    <property type="protein sequence ID" value="MBZ4035525.1"/>
    <property type="molecule type" value="Genomic_DNA"/>
</dbReference>
<gene>
    <name evidence="2" type="ORF">K6T82_12160</name>
</gene>
<reference evidence="2 3" key="1">
    <citation type="journal article" date="2023" name="Antonie Van Leeuwenhoek">
        <title>Flavobacterium potami sp. nov., a multi-metal resistance genes harbouring bacterium isolated from shallow river silt.</title>
        <authorList>
            <person name="Li S."/>
            <person name="Mao S."/>
            <person name="Mu W."/>
            <person name="Guo B."/>
            <person name="Li C."/>
            <person name="Zhu Q."/>
            <person name="Hou X."/>
            <person name="Zhao Y."/>
            <person name="Wei S."/>
            <person name="Liu H."/>
            <person name="Liu A."/>
        </authorList>
    </citation>
    <scope>NUCLEOTIDE SEQUENCE [LARGE SCALE GENOMIC DNA]</scope>
    <source>
        <strain evidence="2 3">17A</strain>
    </source>
</reference>
<comment type="caution">
    <text evidence="2">The sequence shown here is derived from an EMBL/GenBank/DDBJ whole genome shotgun (WGS) entry which is preliminary data.</text>
</comment>
<dbReference type="Proteomes" id="UP001139366">
    <property type="component" value="Unassembled WGS sequence"/>
</dbReference>
<proteinExistence type="predicted"/>
<feature type="transmembrane region" description="Helical" evidence="1">
    <location>
        <begin position="70"/>
        <end position="88"/>
    </location>
</feature>
<dbReference type="AlphaFoldDB" id="A0A9X1HAG2"/>
<keyword evidence="3" id="KW-1185">Reference proteome</keyword>
<protein>
    <submittedName>
        <fullName evidence="2">Uncharacterized protein</fullName>
    </submittedName>
</protein>
<dbReference type="RefSeq" id="WP_223706148.1">
    <property type="nucleotide sequence ID" value="NZ_JAINUY010000003.1"/>
</dbReference>
<evidence type="ECO:0000256" key="1">
    <source>
        <dbReference type="SAM" id="Phobius"/>
    </source>
</evidence>
<accession>A0A9X1HAG2</accession>
<sequence length="190" mass="22099">MNHNPNDDSNYQFEIDAKLKETYKNAERIFGSNPETIKKIAKNSLIFGIIIMIISIKALLSLIVMFRINLWTFIFAAGAFMVYTSIYLRKNILKFPVLIVYNDEILFKKQKYFGKLKILSLYNLYSNTDFESLDRNDLKSVIMPTGIFNTADLCVETTLEESKVFLMINAEKEYLNHIAFYLAAYIKNKP</sequence>
<keyword evidence="1" id="KW-0812">Transmembrane</keyword>